<feature type="coiled-coil region" evidence="8">
    <location>
        <begin position="317"/>
        <end position="384"/>
    </location>
</feature>
<dbReference type="PANTHER" id="PTHR10920:SF13">
    <property type="entry name" value="PRE-RRNA 2'-O-RIBOSE RNA METHYLTRANSFERASE FTSJ3"/>
    <property type="match status" value="1"/>
</dbReference>
<dbReference type="GO" id="GO:0000466">
    <property type="term" value="P:maturation of 5.8S rRNA from tricistronic rRNA transcript (SSU-rRNA, 5.8S rRNA, LSU-rRNA)"/>
    <property type="evidence" value="ECO:0007669"/>
    <property type="project" value="TreeGrafter"/>
</dbReference>
<keyword evidence="8" id="KW-0175">Coiled coil</keyword>
<dbReference type="GO" id="GO:0000463">
    <property type="term" value="P:maturation of LSU-rRNA from tricistronic rRNA transcript (SSU-rRNA, 5.8S rRNA, LSU-rRNA)"/>
    <property type="evidence" value="ECO:0007669"/>
    <property type="project" value="TreeGrafter"/>
</dbReference>
<keyword evidence="5 8" id="KW-0808">Transferase</keyword>
<dbReference type="EMBL" id="GEFM01003209">
    <property type="protein sequence ID" value="JAP72587.1"/>
    <property type="molecule type" value="mRNA"/>
</dbReference>
<dbReference type="SUPFAM" id="SSF53335">
    <property type="entry name" value="S-adenosyl-L-methionine-dependent methyltransferases"/>
    <property type="match status" value="1"/>
</dbReference>
<dbReference type="InterPro" id="IPR028589">
    <property type="entry name" value="SPB1-like"/>
</dbReference>
<feature type="binding site" evidence="8">
    <location>
        <position position="56"/>
    </location>
    <ligand>
        <name>S-adenosyl-L-methionine</name>
        <dbReference type="ChEBI" id="CHEBI:59789"/>
    </ligand>
</feature>
<evidence type="ECO:0000259" key="12">
    <source>
        <dbReference type="Pfam" id="PF11861"/>
    </source>
</evidence>
<feature type="domain" description="DUF3381" evidence="12">
    <location>
        <begin position="233"/>
        <end position="384"/>
    </location>
</feature>
<feature type="binding site" evidence="8">
    <location>
        <position position="76"/>
    </location>
    <ligand>
        <name>S-adenosyl-L-methionine</name>
        <dbReference type="ChEBI" id="CHEBI:59789"/>
    </ligand>
</feature>
<feature type="compositionally biased region" description="Basic residues" evidence="9">
    <location>
        <begin position="630"/>
        <end position="640"/>
    </location>
</feature>
<feature type="domain" description="Ribosomal RNA methyltransferase SPB1-like C-terminal" evidence="11">
    <location>
        <begin position="612"/>
        <end position="818"/>
    </location>
</feature>
<evidence type="ECO:0000256" key="7">
    <source>
        <dbReference type="ARBA" id="ARBA00023242"/>
    </source>
</evidence>
<comment type="function">
    <text evidence="8">Probable methyltransferase involved in the maturation of rRNA and in the biogenesis of ribosomal subunits.</text>
</comment>
<feature type="domain" description="Ribosomal RNA methyltransferase FtsJ" evidence="10">
    <location>
        <begin position="24"/>
        <end position="199"/>
    </location>
</feature>
<keyword evidence="2 8" id="KW-0690">Ribosome biogenesis</keyword>
<dbReference type="InterPro" id="IPR024576">
    <property type="entry name" value="rRNA_MeTfrase_Spb1_DUF3381"/>
</dbReference>
<sequence>MGKKTKIGKQRKDKFYHLAKETGYRSRAAFKLIQLNRKFEFLQKSRVLIDLCAAPGGWLQVAQKYMPVSSVIVGVDLVPIRAIPNVITIQDDITTGSCRSKLKKELKTWKADIVLNDGAPNVGKSWVHDAYGQNVLTLHAVKLATEFLTKGGWFITKVFRSKDYQALMWVLKKLFRKISATKPQASRHESAEIFVVCQYYIAPDKIDNKFLDPAYVFGDVDTGEVSKLNAAHPEKQKAKAEGYPEGDYTLYHRVSVLDFIRCEDHLELLGQCSEVVLDNQEVLDHPSTTEEIKECCKDIKVLGRGDIKNLLTWRKKLKTWFEEKAKAEGKVDEAEVEEVADDEGSEDEELQLLKHAEEVTAEQAKEEKKKRKKMLKQRKKLRDRMNLQMVLKDDDPIVERDDDLFKLKAIKSKKQLSKVEEADPSVLDPVQPLEEDDDVCDSKRKLASYSKDRVNEDWYAEDDVGSETNENADSDDEEHEELLEFESDKEESGDEEGNLDAVNDEDEENPLLVDAAYGSTKKKRLEMSKLWFEKDVFADIDDEKELLELEILADESRKNKKEKLSKKADKKPQREAAKKVAKKVTFADGLDNKEQPLEEAVDTKAGAGKKNKFEQSDSELSSEDEELNKKSRPAPKKAKRVKLDPEALALGSMMIHSQKARRDIIDSGYNRYTFNDENLPKWFTEEEKKHTRKHMPVTAEMVAEYKAQLKAVNARPIKKVAEAKARKKQRAARRLEKARKRAEAITEKLDMTDAEKAQQVRAIYKKVLGDKGKNKVTYLVAKKASGRKVRRPPGVKGRFKVVDPRMKKDLRKKKAAMKKK</sequence>
<keyword evidence="3 8" id="KW-0698">rRNA processing</keyword>
<keyword evidence="6 8" id="KW-0949">S-adenosyl-L-methionine</keyword>
<dbReference type="Pfam" id="PF07780">
    <property type="entry name" value="Spb1_C"/>
    <property type="match status" value="1"/>
</dbReference>
<feature type="binding site" evidence="8">
    <location>
        <position position="117"/>
    </location>
    <ligand>
        <name>S-adenosyl-L-methionine</name>
        <dbReference type="ChEBI" id="CHEBI:59789"/>
    </ligand>
</feature>
<dbReference type="FunFam" id="3.40.50.150:FF:000004">
    <property type="entry name" value="AdoMet-dependent rRNA methyltransferase SPB1"/>
    <property type="match status" value="1"/>
</dbReference>
<dbReference type="EC" id="2.1.1.-" evidence="8"/>
<dbReference type="Gene3D" id="3.40.50.150">
    <property type="entry name" value="Vaccinia Virus protein VP39"/>
    <property type="match status" value="1"/>
</dbReference>
<dbReference type="InterPro" id="IPR050082">
    <property type="entry name" value="RNA_methyltr_RlmE"/>
</dbReference>
<dbReference type="AlphaFoldDB" id="A0A131Y127"/>
<evidence type="ECO:0000256" key="3">
    <source>
        <dbReference type="ARBA" id="ARBA00022552"/>
    </source>
</evidence>
<evidence type="ECO:0000256" key="5">
    <source>
        <dbReference type="ARBA" id="ARBA00022679"/>
    </source>
</evidence>
<feature type="compositionally biased region" description="Basic residues" evidence="9">
    <location>
        <begin position="784"/>
        <end position="799"/>
    </location>
</feature>
<feature type="region of interest" description="Disordered" evidence="9">
    <location>
        <begin position="783"/>
        <end position="820"/>
    </location>
</feature>
<dbReference type="Pfam" id="PF11861">
    <property type="entry name" value="DUF3381"/>
    <property type="match status" value="1"/>
</dbReference>
<keyword evidence="7 8" id="KW-0539">Nucleus</keyword>
<feature type="compositionally biased region" description="Basic and acidic residues" evidence="9">
    <location>
        <begin position="565"/>
        <end position="578"/>
    </location>
</feature>
<evidence type="ECO:0000256" key="1">
    <source>
        <dbReference type="ARBA" id="ARBA00004604"/>
    </source>
</evidence>
<evidence type="ECO:0000259" key="11">
    <source>
        <dbReference type="Pfam" id="PF07780"/>
    </source>
</evidence>
<comment type="catalytic activity">
    <reaction evidence="8">
        <text>a ribonucleotide in rRNA + S-adenosyl-L-methionine = a 2'-O-methylribonucleotide in rRNA + S-adenosyl-L-homocysteine + H(+)</text>
        <dbReference type="Rhea" id="RHEA:48628"/>
        <dbReference type="Rhea" id="RHEA-COMP:12164"/>
        <dbReference type="Rhea" id="RHEA-COMP:12165"/>
        <dbReference type="ChEBI" id="CHEBI:15378"/>
        <dbReference type="ChEBI" id="CHEBI:57856"/>
        <dbReference type="ChEBI" id="CHEBI:59789"/>
        <dbReference type="ChEBI" id="CHEBI:90675"/>
        <dbReference type="ChEBI" id="CHEBI:90676"/>
    </reaction>
</comment>
<dbReference type="GO" id="GO:0016435">
    <property type="term" value="F:rRNA (guanine) methyltransferase activity"/>
    <property type="evidence" value="ECO:0007669"/>
    <property type="project" value="TreeGrafter"/>
</dbReference>
<dbReference type="HAMAP" id="MF_01547">
    <property type="entry name" value="RNA_methyltr_E"/>
    <property type="match status" value="1"/>
</dbReference>
<evidence type="ECO:0000256" key="6">
    <source>
        <dbReference type="ARBA" id="ARBA00022691"/>
    </source>
</evidence>
<evidence type="ECO:0000313" key="13">
    <source>
        <dbReference type="EMBL" id="JAP72587.1"/>
    </source>
</evidence>
<feature type="compositionally biased region" description="Acidic residues" evidence="9">
    <location>
        <begin position="616"/>
        <end position="626"/>
    </location>
</feature>
<feature type="binding site" evidence="8">
    <location>
        <position position="58"/>
    </location>
    <ligand>
        <name>S-adenosyl-L-methionine</name>
        <dbReference type="ChEBI" id="CHEBI:59789"/>
    </ligand>
</feature>
<feature type="coiled-coil region" evidence="8">
    <location>
        <begin position="718"/>
        <end position="755"/>
    </location>
</feature>
<evidence type="ECO:0000256" key="4">
    <source>
        <dbReference type="ARBA" id="ARBA00022603"/>
    </source>
</evidence>
<feature type="region of interest" description="Disordered" evidence="9">
    <location>
        <begin position="414"/>
        <end position="442"/>
    </location>
</feature>
<name>A0A131Y127_IXORI</name>
<dbReference type="HAMAP" id="MF_03163">
    <property type="entry name" value="RNA_methyltr_E_SPB1"/>
    <property type="match status" value="1"/>
</dbReference>
<dbReference type="InterPro" id="IPR015507">
    <property type="entry name" value="rRNA-MeTfrase_E"/>
</dbReference>
<evidence type="ECO:0000259" key="10">
    <source>
        <dbReference type="Pfam" id="PF01728"/>
    </source>
</evidence>
<evidence type="ECO:0000256" key="2">
    <source>
        <dbReference type="ARBA" id="ARBA00022517"/>
    </source>
</evidence>
<feature type="compositionally biased region" description="Basic residues" evidence="9">
    <location>
        <begin position="808"/>
        <end position="820"/>
    </location>
</feature>
<organism evidence="13">
    <name type="scientific">Ixodes ricinus</name>
    <name type="common">Common tick</name>
    <name type="synonym">Acarus ricinus</name>
    <dbReference type="NCBI Taxonomy" id="34613"/>
    <lineage>
        <taxon>Eukaryota</taxon>
        <taxon>Metazoa</taxon>
        <taxon>Ecdysozoa</taxon>
        <taxon>Arthropoda</taxon>
        <taxon>Chelicerata</taxon>
        <taxon>Arachnida</taxon>
        <taxon>Acari</taxon>
        <taxon>Parasitiformes</taxon>
        <taxon>Ixodida</taxon>
        <taxon>Ixodoidea</taxon>
        <taxon>Ixodidae</taxon>
        <taxon>Ixodinae</taxon>
        <taxon>Ixodes</taxon>
    </lineage>
</organism>
<evidence type="ECO:0000256" key="9">
    <source>
        <dbReference type="SAM" id="MobiDB-lite"/>
    </source>
</evidence>
<dbReference type="GO" id="GO:0008650">
    <property type="term" value="F:rRNA (uridine-2'-O-)-methyltransferase activity"/>
    <property type="evidence" value="ECO:0007669"/>
    <property type="project" value="TreeGrafter"/>
</dbReference>
<evidence type="ECO:0000256" key="8">
    <source>
        <dbReference type="HAMAP-Rule" id="MF_03163"/>
    </source>
</evidence>
<keyword evidence="4 8" id="KW-0489">Methyltransferase</keyword>
<feature type="region of interest" description="Disordered" evidence="9">
    <location>
        <begin position="554"/>
        <end position="643"/>
    </location>
</feature>
<protein>
    <recommendedName>
        <fullName evidence="8">Putative rRNA methyltransferase</fullName>
        <ecNumber evidence="8">2.1.1.-</ecNumber>
    </recommendedName>
    <alternativeName>
        <fullName evidence="8">2'-O-ribose RNA methyltransferase SPB1 homolog</fullName>
    </alternativeName>
</protein>
<feature type="region of interest" description="Disordered" evidence="9">
    <location>
        <begin position="457"/>
        <end position="518"/>
    </location>
</feature>
<dbReference type="InterPro" id="IPR012920">
    <property type="entry name" value="rRNA_MeTfrase_SPB1-like_C"/>
</dbReference>
<dbReference type="PANTHER" id="PTHR10920">
    <property type="entry name" value="RIBOSOMAL RNA METHYLTRANSFERASE"/>
    <property type="match status" value="1"/>
</dbReference>
<feature type="compositionally biased region" description="Acidic residues" evidence="9">
    <location>
        <begin position="458"/>
        <end position="509"/>
    </location>
</feature>
<dbReference type="GO" id="GO:0030687">
    <property type="term" value="C:preribosome, large subunit precursor"/>
    <property type="evidence" value="ECO:0007669"/>
    <property type="project" value="TreeGrafter"/>
</dbReference>
<proteinExistence type="evidence at transcript level"/>
<reference evidence="13" key="1">
    <citation type="submission" date="2016-02" db="EMBL/GenBank/DDBJ databases">
        <title>RNAseq analyses of the midgut from blood- or serum-fed Ixodes ricinus ticks.</title>
        <authorList>
            <person name="Perner J."/>
            <person name="Provaznik J."/>
            <person name="Schrenkova J."/>
            <person name="Urbanova V."/>
            <person name="Ribeiro J.M."/>
            <person name="Kopacek P."/>
        </authorList>
    </citation>
    <scope>NUCLEOTIDE SEQUENCE</scope>
    <source>
        <tissue evidence="13">Gut</tissue>
    </source>
</reference>
<feature type="active site" description="Proton acceptor" evidence="8">
    <location>
        <position position="157"/>
    </location>
</feature>
<dbReference type="GO" id="GO:0005730">
    <property type="term" value="C:nucleolus"/>
    <property type="evidence" value="ECO:0007669"/>
    <property type="project" value="UniProtKB-SubCell"/>
</dbReference>
<comment type="similarity">
    <text evidence="8">Belongs to the class I-like SAM-binding methyltransferase superfamily. RNA methyltransferase RlmE family. SPB1 subfamily.</text>
</comment>
<feature type="binding site" evidence="8">
    <location>
        <position position="92"/>
    </location>
    <ligand>
        <name>S-adenosyl-L-methionine</name>
        <dbReference type="ChEBI" id="CHEBI:59789"/>
    </ligand>
</feature>
<comment type="subcellular location">
    <subcellularLocation>
        <location evidence="1 8">Nucleus</location>
        <location evidence="1 8">Nucleolus</location>
    </subcellularLocation>
</comment>
<accession>A0A131Y127</accession>
<dbReference type="InterPro" id="IPR029063">
    <property type="entry name" value="SAM-dependent_MTases_sf"/>
</dbReference>
<dbReference type="Pfam" id="PF01728">
    <property type="entry name" value="FtsJ"/>
    <property type="match status" value="1"/>
</dbReference>
<dbReference type="InterPro" id="IPR002877">
    <property type="entry name" value="RNA_MeTrfase_FtsJ_dom"/>
</dbReference>